<keyword evidence="1" id="KW-1133">Transmembrane helix</keyword>
<organism evidence="3 4">
    <name type="scientific">Halopelagius inordinatus</name>
    <dbReference type="NCBI Taxonomy" id="553467"/>
    <lineage>
        <taxon>Archaea</taxon>
        <taxon>Methanobacteriati</taxon>
        <taxon>Methanobacteriota</taxon>
        <taxon>Stenosarchaea group</taxon>
        <taxon>Halobacteria</taxon>
        <taxon>Halobacteriales</taxon>
        <taxon>Haloferacaceae</taxon>
    </lineage>
</organism>
<accession>A0A1I2QZD5</accession>
<feature type="transmembrane region" description="Helical" evidence="1">
    <location>
        <begin position="129"/>
        <end position="149"/>
    </location>
</feature>
<dbReference type="EMBL" id="FOOQ01000002">
    <property type="protein sequence ID" value="SFG33754.1"/>
    <property type="molecule type" value="Genomic_DNA"/>
</dbReference>
<feature type="transmembrane region" description="Helical" evidence="1">
    <location>
        <begin position="12"/>
        <end position="35"/>
    </location>
</feature>
<name>A0A1I2QZD5_9EURY</name>
<reference evidence="4" key="1">
    <citation type="submission" date="2016-10" db="EMBL/GenBank/DDBJ databases">
        <authorList>
            <person name="Varghese N."/>
            <person name="Submissions S."/>
        </authorList>
    </citation>
    <scope>NUCLEOTIDE SEQUENCE [LARGE SCALE GENOMIC DNA]</scope>
    <source>
        <strain evidence="4">CGMCC 1.7739</strain>
    </source>
</reference>
<evidence type="ECO:0000313" key="3">
    <source>
        <dbReference type="EMBL" id="SFG33754.1"/>
    </source>
</evidence>
<feature type="transmembrane region" description="Helical" evidence="1">
    <location>
        <begin position="96"/>
        <end position="117"/>
    </location>
</feature>
<gene>
    <name evidence="3" type="ORF">SAMN04488063_1726</name>
</gene>
<evidence type="ECO:0000259" key="2">
    <source>
        <dbReference type="Pfam" id="PF26494"/>
    </source>
</evidence>
<dbReference type="InterPro" id="IPR058476">
    <property type="entry name" value="DUF8162"/>
</dbReference>
<protein>
    <recommendedName>
        <fullName evidence="2">DUF8162 domain-containing protein</fullName>
    </recommendedName>
</protein>
<sequence>MAVEPLSILHTGVFLAVVYGLYGWLVAVPWAPFLLAGRVRRLFDSIPPSEWRVNYALWLPVPGAVWGFLCGCVVSLSLDVRPTGKASPLYVSGVDGIAAATAVSLLLWPTLLLYVLPNRGFDWYAEDRVPTTVLLVVAAAVWYLLWLVVPTYVLAVFAGFGDSFSAT</sequence>
<keyword evidence="4" id="KW-1185">Reference proteome</keyword>
<dbReference type="Pfam" id="PF26494">
    <property type="entry name" value="DUF8162"/>
    <property type="match status" value="1"/>
</dbReference>
<keyword evidence="1" id="KW-0812">Transmembrane</keyword>
<proteinExistence type="predicted"/>
<feature type="domain" description="DUF8162" evidence="2">
    <location>
        <begin position="11"/>
        <end position="161"/>
    </location>
</feature>
<dbReference type="Proteomes" id="UP000198876">
    <property type="component" value="Unassembled WGS sequence"/>
</dbReference>
<keyword evidence="1" id="KW-0472">Membrane</keyword>
<evidence type="ECO:0000313" key="4">
    <source>
        <dbReference type="Proteomes" id="UP000198876"/>
    </source>
</evidence>
<feature type="transmembrane region" description="Helical" evidence="1">
    <location>
        <begin position="55"/>
        <end position="76"/>
    </location>
</feature>
<evidence type="ECO:0000256" key="1">
    <source>
        <dbReference type="SAM" id="Phobius"/>
    </source>
</evidence>
<dbReference type="AlphaFoldDB" id="A0A1I2QZD5"/>